<name>A0A8S5KXN7_9VIRU</name>
<dbReference type="EMBL" id="BK013377">
    <property type="protein sequence ID" value="DAD49908.1"/>
    <property type="molecule type" value="Genomic_RNA"/>
</dbReference>
<organism evidence="1 2">
    <name type="scientific">ssRNA phage ESE029</name>
    <dbReference type="NCBI Taxonomy" id="2786005"/>
    <lineage>
        <taxon>Viruses</taxon>
        <taxon>Riboviria</taxon>
        <taxon>Orthornavirae</taxon>
        <taxon>Lenarviricota</taxon>
        <taxon>Leviviricetes</taxon>
        <taxon>Norzivirales</taxon>
        <taxon>Fiersviridae</taxon>
        <taxon>Lohngkovirus</taxon>
        <taxon>Lohngkovirus defluviicola</taxon>
        <taxon>Brudgevirus defluviicola</taxon>
    </lineage>
</organism>
<dbReference type="KEGG" id="vg:80398088"/>
<keyword evidence="2" id="KW-1185">Reference proteome</keyword>
<gene>
    <name evidence="1" type="primary">ESE029_1</name>
</gene>
<dbReference type="Proteomes" id="UP000681311">
    <property type="component" value="Segment"/>
</dbReference>
<accession>A0A8S5KXN7</accession>
<reference evidence="1" key="1">
    <citation type="submission" date="2020-09" db="EMBL/GenBank/DDBJ databases">
        <title>Leviviricetes taxonomy.</title>
        <authorList>
            <person name="Stockdale S.R."/>
            <person name="Callanan J."/>
            <person name="Adriaenssens E.M."/>
            <person name="Kuhn J.H."/>
            <person name="Rumnieks J."/>
            <person name="Shkoporov A."/>
            <person name="Draper L.A."/>
            <person name="Ross P."/>
            <person name="Hill C."/>
        </authorList>
    </citation>
    <scope>NUCLEOTIDE SEQUENCE</scope>
</reference>
<feature type="non-terminal residue" evidence="1">
    <location>
        <position position="1"/>
    </location>
</feature>
<dbReference type="GeneID" id="80398088"/>
<proteinExistence type="predicted"/>
<protein>
    <submittedName>
        <fullName evidence="1">Uncharacterized protein</fullName>
    </submittedName>
</protein>
<dbReference type="RefSeq" id="YP_010769151.1">
    <property type="nucleotide sequence ID" value="NC_073892.1"/>
</dbReference>
<evidence type="ECO:0000313" key="2">
    <source>
        <dbReference type="Proteomes" id="UP000681311"/>
    </source>
</evidence>
<evidence type="ECO:0000313" key="1">
    <source>
        <dbReference type="EMBL" id="DAD49908.1"/>
    </source>
</evidence>
<sequence length="71" mass="7956">RASHAVFCVEVTLGSFYSSWSLERPLSSGVDLPKAATFVRRPVAQWVRDGMDRSWLAPFLPNDQSLCVSRT</sequence>